<name>A0ABU1TH93_9SPHI</name>
<proteinExistence type="predicted"/>
<accession>A0ABU1TH93</accession>
<gene>
    <name evidence="2" type="ORF">J2W55_004529</name>
</gene>
<organism evidence="2 3">
    <name type="scientific">Mucilaginibacter pocheonensis</name>
    <dbReference type="NCBI Taxonomy" id="398050"/>
    <lineage>
        <taxon>Bacteria</taxon>
        <taxon>Pseudomonadati</taxon>
        <taxon>Bacteroidota</taxon>
        <taxon>Sphingobacteriia</taxon>
        <taxon>Sphingobacteriales</taxon>
        <taxon>Sphingobacteriaceae</taxon>
        <taxon>Mucilaginibacter</taxon>
    </lineage>
</organism>
<comment type="caution">
    <text evidence="2">The sequence shown here is derived from an EMBL/GenBank/DDBJ whole genome shotgun (WGS) entry which is preliminary data.</text>
</comment>
<evidence type="ECO:0000313" key="3">
    <source>
        <dbReference type="Proteomes" id="UP001247620"/>
    </source>
</evidence>
<keyword evidence="1" id="KW-1133">Transmembrane helix</keyword>
<keyword evidence="3" id="KW-1185">Reference proteome</keyword>
<reference evidence="2 3" key="1">
    <citation type="submission" date="2023-07" db="EMBL/GenBank/DDBJ databases">
        <title>Sorghum-associated microbial communities from plants grown in Nebraska, USA.</title>
        <authorList>
            <person name="Schachtman D."/>
        </authorList>
    </citation>
    <scope>NUCLEOTIDE SEQUENCE [LARGE SCALE GENOMIC DNA]</scope>
    <source>
        <strain evidence="2 3">3262</strain>
    </source>
</reference>
<evidence type="ECO:0000256" key="1">
    <source>
        <dbReference type="SAM" id="Phobius"/>
    </source>
</evidence>
<keyword evidence="1" id="KW-0812">Transmembrane</keyword>
<protein>
    <recommendedName>
        <fullName evidence="4">Outer membrane protein beta-barrel domain-containing protein</fullName>
    </recommendedName>
</protein>
<evidence type="ECO:0008006" key="4">
    <source>
        <dbReference type="Google" id="ProtNLM"/>
    </source>
</evidence>
<sequence length="245" mass="26907">MNPKQFNYGNNGNATPGVRYSPVPYYLKALFIIICTCICSISIAQRRSHAALTYGGGGGGSNFDSGYGVMLGMAYDAPLGNLKGVYKPAVDFNLGVARFMDKFTVSFTLGYHAYKPKNDTTNTDEVENTNVVYSNYKVYSAYAGIIYNLNLSESARLYGGANLGLYYTHYAYTFVANNDSFIADLQQQNFYMAPRLGIIFALTNTIGLSFESKYNFFSPIGKSETESSGTFYTSVAGQAALTYKF</sequence>
<evidence type="ECO:0000313" key="2">
    <source>
        <dbReference type="EMBL" id="MDR6944669.1"/>
    </source>
</evidence>
<dbReference type="RefSeq" id="WP_310101270.1">
    <property type="nucleotide sequence ID" value="NZ_JAVDUU010000004.1"/>
</dbReference>
<feature type="transmembrane region" description="Helical" evidence="1">
    <location>
        <begin position="25"/>
        <end position="44"/>
    </location>
</feature>
<dbReference type="EMBL" id="JAVDUU010000004">
    <property type="protein sequence ID" value="MDR6944669.1"/>
    <property type="molecule type" value="Genomic_DNA"/>
</dbReference>
<dbReference type="Proteomes" id="UP001247620">
    <property type="component" value="Unassembled WGS sequence"/>
</dbReference>
<keyword evidence="1" id="KW-0472">Membrane</keyword>